<dbReference type="PANTHER" id="PTHR31873">
    <property type="entry name" value="L-ASPARTATE DEHYDROGENASE-RELATED"/>
    <property type="match status" value="1"/>
</dbReference>
<dbReference type="CDD" id="cd02270">
    <property type="entry name" value="meso-DAPDH_N"/>
    <property type="match status" value="1"/>
</dbReference>
<comment type="similarity">
    <text evidence="2 12">Belongs to the diaminopimelate dehydrogenase family.</text>
</comment>
<evidence type="ECO:0000313" key="16">
    <source>
        <dbReference type="EMBL" id="CDI40906.1"/>
    </source>
</evidence>
<dbReference type="Gene3D" id="3.30.360.10">
    <property type="entry name" value="Dihydrodipicolinate Reductase, domain 2"/>
    <property type="match status" value="1"/>
</dbReference>
<proteinExistence type="inferred from homology"/>
<evidence type="ECO:0000256" key="4">
    <source>
        <dbReference type="ARBA" id="ARBA00012080"/>
    </source>
</evidence>
<dbReference type="AlphaFoldDB" id="F4LQX5"/>
<feature type="domain" description="Semialdehyde dehydrogenase NAD-binding" evidence="14">
    <location>
        <begin position="5"/>
        <end position="91"/>
    </location>
</feature>
<keyword evidence="17" id="KW-1185">Reference proteome</keyword>
<dbReference type="Pfam" id="PF16654">
    <property type="entry name" value="DAPDH_C"/>
    <property type="match status" value="1"/>
</dbReference>
<evidence type="ECO:0000256" key="10">
    <source>
        <dbReference type="ARBA" id="ARBA00023154"/>
    </source>
</evidence>
<name>F4LQX5_TEPAE</name>
<comment type="function">
    <text evidence="12">Catalyzes the reversible NADPH-dependent reductive amination of L-2-amino-6-oxopimelate, the acyclic form of L-tetrahydrodipicolinate, to generate the meso compound, D,L-2,6-diaminopimelate.</text>
</comment>
<dbReference type="NCBIfam" id="TIGR01921">
    <property type="entry name" value="DAP-DH"/>
    <property type="match status" value="1"/>
</dbReference>
<keyword evidence="6 12" id="KW-0028">Amino-acid biosynthesis</keyword>
<dbReference type="eggNOG" id="COG0057">
    <property type="taxonomic scope" value="Bacteria"/>
</dbReference>
<dbReference type="HOGENOM" id="CLU_055796_1_0_9"/>
<dbReference type="GO" id="GO:0051287">
    <property type="term" value="F:NAD binding"/>
    <property type="evidence" value="ECO:0007669"/>
    <property type="project" value="InterPro"/>
</dbReference>
<keyword evidence="7 12" id="KW-0521">NADP</keyword>
<evidence type="ECO:0000256" key="9">
    <source>
        <dbReference type="ARBA" id="ARBA00023002"/>
    </source>
</evidence>
<keyword evidence="9 12" id="KW-0560">Oxidoreductase</keyword>
<feature type="binding site" evidence="13">
    <location>
        <position position="255"/>
    </location>
    <ligand>
        <name>substrate</name>
    </ligand>
</feature>
<evidence type="ECO:0000256" key="2">
    <source>
        <dbReference type="ARBA" id="ARBA00007442"/>
    </source>
</evidence>
<dbReference type="STRING" id="1209989.TepRe1_2001"/>
<comment type="subunit">
    <text evidence="3 12">Homodimer.</text>
</comment>
<feature type="domain" description="Meso-diaminopimelate D-dehydrogenase C-terminal" evidence="15">
    <location>
        <begin position="122"/>
        <end position="253"/>
    </location>
</feature>
<dbReference type="KEGG" id="tep:TepRe1_2001"/>
<reference evidence="17" key="1">
    <citation type="journal article" date="2013" name="Genome Announc.">
        <title>First genome sequence of a syntrophic acetate-oxidizing bacterium, Tepidanaerobacter acetatoxydans strain Re1.</title>
        <authorList>
            <person name="Manzoor S."/>
            <person name="Bongcam-Rudloff E."/>
            <person name="Schnurer A."/>
            <person name="Muller B."/>
        </authorList>
    </citation>
    <scope>NUCLEOTIDE SEQUENCE [LARGE SCALE GENOMIC DNA]</scope>
    <source>
        <strain evidence="17">Re1</strain>
    </source>
</reference>
<protein>
    <recommendedName>
        <fullName evidence="5 12">Meso-diaminopimelate D-dehydrogenase</fullName>
        <shortName evidence="12">DAPDH</shortName>
        <shortName evidence="12">Meso-DAP dehydrogenase</shortName>
        <ecNumber evidence="4 12">1.4.1.16</ecNumber>
    </recommendedName>
</protein>
<dbReference type="Gene3D" id="3.40.50.720">
    <property type="entry name" value="NAD(P)-binding Rossmann-like Domain"/>
    <property type="match status" value="1"/>
</dbReference>
<feature type="binding site" evidence="13">
    <location>
        <begin position="121"/>
        <end position="125"/>
    </location>
    <ligand>
        <name>NADP(+)</name>
        <dbReference type="ChEBI" id="CHEBI:58349"/>
    </ligand>
</feature>
<dbReference type="GO" id="GO:0047850">
    <property type="term" value="F:diaminopimelate dehydrogenase activity"/>
    <property type="evidence" value="ECO:0007669"/>
    <property type="project" value="UniProtKB-UniRule"/>
</dbReference>
<accession>F4LQX5</accession>
<dbReference type="PANTHER" id="PTHR31873:SF6">
    <property type="entry name" value="ASPARTATE DEHYDROGENASE DOMAIN-CONTAINING PROTEIN"/>
    <property type="match status" value="1"/>
</dbReference>
<keyword evidence="8 12" id="KW-0220">Diaminopimelate biosynthesis</keyword>
<keyword evidence="13" id="KW-0547">Nucleotide-binding</keyword>
<dbReference type="InterPro" id="IPR000534">
    <property type="entry name" value="Semialdehyde_DH_NAD-bd"/>
</dbReference>
<dbReference type="OrthoDB" id="9779394at2"/>
<evidence type="ECO:0000259" key="15">
    <source>
        <dbReference type="Pfam" id="PF16654"/>
    </source>
</evidence>
<dbReference type="KEGG" id="tae:TepiRe1_2158"/>
<sequence length="301" mass="32990">MQRVKVAIIGFGNVGKEVMGAVIESPDMEVAGIVEVPKKVECMKGKFHNFPVTSNVEKLDKVDIAILAVDSRCVPQIAPYYLERGINTVDAFDIHGDSIIRLREELTLVAKAHDAVAIISAGWDPGTNSVVRTIMQTIAPKGITYTNYGPGMSMGHTVAAKAVEGVADAVSLTIPEGNGIHKRLVYVKIKPDYDFKKIEEAIKNDSYFKHDTTIVYNVDDIENLIDMGHGVHIERKGVSGRTHNQRMEFIMQVTNPAATAQVMVSAARASLKQKPGAYTLAEIPPIDYLHGKKEEIILKLL</sequence>
<comment type="pathway">
    <text evidence="1 12">Amino-acid biosynthesis; L-lysine biosynthesis via DAP pathway; DL-2,6-diaminopimelate from (S)-tetrahydrodipicolinate: step 1/1.</text>
</comment>
<evidence type="ECO:0000256" key="8">
    <source>
        <dbReference type="ARBA" id="ARBA00022915"/>
    </source>
</evidence>
<comment type="catalytic activity">
    <reaction evidence="11 12">
        <text>meso-2,6-diaminopimelate + NADP(+) + H2O = (S)-2-amino-6-oxoheptanedioate + NH4(+) + NADPH + H(+)</text>
        <dbReference type="Rhea" id="RHEA:13561"/>
        <dbReference type="ChEBI" id="CHEBI:15377"/>
        <dbReference type="ChEBI" id="CHEBI:15378"/>
        <dbReference type="ChEBI" id="CHEBI:28938"/>
        <dbReference type="ChEBI" id="CHEBI:57783"/>
        <dbReference type="ChEBI" id="CHEBI:57791"/>
        <dbReference type="ChEBI" id="CHEBI:58349"/>
        <dbReference type="ChEBI" id="CHEBI:58556"/>
        <dbReference type="EC" id="1.4.1.16"/>
    </reaction>
</comment>
<evidence type="ECO:0000256" key="3">
    <source>
        <dbReference type="ARBA" id="ARBA00011738"/>
    </source>
</evidence>
<dbReference type="Pfam" id="PF01118">
    <property type="entry name" value="Semialdhyde_dh"/>
    <property type="match status" value="1"/>
</dbReference>
<dbReference type="InterPro" id="IPR036291">
    <property type="entry name" value="NAD(P)-bd_dom_sf"/>
</dbReference>
<evidence type="ECO:0000256" key="12">
    <source>
        <dbReference type="PIRNR" id="PIRNR025648"/>
    </source>
</evidence>
<dbReference type="UniPathway" id="UPA00034">
    <property type="reaction ID" value="UER00026"/>
</dbReference>
<dbReference type="InterPro" id="IPR032094">
    <property type="entry name" value="Meso-DAP_DH_C"/>
</dbReference>
<dbReference type="InterPro" id="IPR010190">
    <property type="entry name" value="Diaminopimelate_DH_Ddh"/>
</dbReference>
<gene>
    <name evidence="16" type="primary">ddh</name>
    <name evidence="16" type="ordered locus">TEPIRE1_2158</name>
</gene>
<feature type="binding site" evidence="13">
    <location>
        <position position="229"/>
    </location>
    <ligand>
        <name>substrate</name>
    </ligand>
</feature>
<evidence type="ECO:0000256" key="6">
    <source>
        <dbReference type="ARBA" id="ARBA00022605"/>
    </source>
</evidence>
<dbReference type="GO" id="GO:0009089">
    <property type="term" value="P:lysine biosynthetic process via diaminopimelate"/>
    <property type="evidence" value="ECO:0007669"/>
    <property type="project" value="UniProtKB-UniRule"/>
</dbReference>
<dbReference type="RefSeq" id="WP_013779049.1">
    <property type="nucleotide sequence ID" value="NC_015519.1"/>
</dbReference>
<evidence type="ECO:0000256" key="1">
    <source>
        <dbReference type="ARBA" id="ARBA00004896"/>
    </source>
</evidence>
<feature type="binding site" evidence="13">
    <location>
        <position position="183"/>
    </location>
    <ligand>
        <name>substrate</name>
    </ligand>
</feature>
<dbReference type="EMBL" id="HF563609">
    <property type="protein sequence ID" value="CDI40906.1"/>
    <property type="molecule type" value="Genomic_DNA"/>
</dbReference>
<dbReference type="SUPFAM" id="SSF55347">
    <property type="entry name" value="Glyceraldehyde-3-phosphate dehydrogenase-like, C-terminal domain"/>
    <property type="match status" value="1"/>
</dbReference>
<dbReference type="GO" id="GO:0019877">
    <property type="term" value="P:diaminopimelate biosynthetic process"/>
    <property type="evidence" value="ECO:0007669"/>
    <property type="project" value="UniProtKB-UniRule"/>
</dbReference>
<evidence type="ECO:0000259" key="14">
    <source>
        <dbReference type="Pfam" id="PF01118"/>
    </source>
</evidence>
<evidence type="ECO:0000256" key="5">
    <source>
        <dbReference type="ARBA" id="ARBA00021654"/>
    </source>
</evidence>
<evidence type="ECO:0000256" key="13">
    <source>
        <dbReference type="PIRSR" id="PIRSR025648-1"/>
    </source>
</evidence>
<feature type="binding site" evidence="13">
    <location>
        <position position="173"/>
    </location>
    <ligand>
        <name>substrate</name>
    </ligand>
</feature>
<dbReference type="GO" id="GO:0016620">
    <property type="term" value="F:oxidoreductase activity, acting on the aldehyde or oxo group of donors, NAD or NADP as acceptor"/>
    <property type="evidence" value="ECO:0007669"/>
    <property type="project" value="InterPro"/>
</dbReference>
<organism evidence="16 17">
    <name type="scientific">Tepidanaerobacter acetatoxydans (strain DSM 21804 / JCM 16047 / Re1)</name>
    <dbReference type="NCBI Taxonomy" id="1209989"/>
    <lineage>
        <taxon>Bacteria</taxon>
        <taxon>Bacillati</taxon>
        <taxon>Bacillota</taxon>
        <taxon>Clostridia</taxon>
        <taxon>Thermosediminibacterales</taxon>
        <taxon>Tepidanaerobacteraceae</taxon>
        <taxon>Tepidanaerobacter</taxon>
    </lineage>
</organism>
<dbReference type="Proteomes" id="UP000010802">
    <property type="component" value="Chromosome"/>
</dbReference>
<evidence type="ECO:0000256" key="7">
    <source>
        <dbReference type="ARBA" id="ARBA00022857"/>
    </source>
</evidence>
<dbReference type="EC" id="1.4.1.16" evidence="4 12"/>
<dbReference type="SUPFAM" id="SSF51735">
    <property type="entry name" value="NAD(P)-binding Rossmann-fold domains"/>
    <property type="match status" value="1"/>
</dbReference>
<evidence type="ECO:0000313" key="17">
    <source>
        <dbReference type="Proteomes" id="UP000010802"/>
    </source>
</evidence>
<evidence type="ECO:0000256" key="11">
    <source>
        <dbReference type="ARBA" id="ARBA00052023"/>
    </source>
</evidence>
<dbReference type="PIRSF" id="PIRSF025648">
    <property type="entry name" value="DDH"/>
    <property type="match status" value="1"/>
</dbReference>
<keyword evidence="10 12" id="KW-0457">Lysine biosynthesis</keyword>